<evidence type="ECO:0000313" key="3">
    <source>
        <dbReference type="EMBL" id="HJG30378.1"/>
    </source>
</evidence>
<keyword evidence="2" id="KW-1133">Transmembrane helix</keyword>
<organism evidence="3 4">
    <name type="scientific">Collinsella ihumii</name>
    <dbReference type="NCBI Taxonomy" id="1720204"/>
    <lineage>
        <taxon>Bacteria</taxon>
        <taxon>Bacillati</taxon>
        <taxon>Actinomycetota</taxon>
        <taxon>Coriobacteriia</taxon>
        <taxon>Coriobacteriales</taxon>
        <taxon>Coriobacteriaceae</taxon>
        <taxon>Collinsella</taxon>
    </lineage>
</organism>
<sequence>MNLFLETPQRAAERLLREQRRQYSAPPAASGWSGGAAPPPPSSAAPMSPQADVPAYDQPRTAHGGGQVSAAAASAYAAPPAPQAAMPQGGAPAVPGAPQAAYPAAGPAGPGPQAIPAAYGASAQSAPVYPERGPSQQPWNQYSLAQETYREERAYDRQRARRRKRHGALRIVGMFILVPLMLVAAFLVSYILTCIINGASPDDVADLLASLWERVRGWFLGITVFG</sequence>
<reference evidence="3" key="2">
    <citation type="submission" date="2021-09" db="EMBL/GenBank/DDBJ databases">
        <authorList>
            <person name="Gilroy R."/>
        </authorList>
    </citation>
    <scope>NUCLEOTIDE SEQUENCE</scope>
    <source>
        <strain evidence="3">ChiGjej2B2-7701</strain>
    </source>
</reference>
<evidence type="ECO:0000313" key="4">
    <source>
        <dbReference type="Proteomes" id="UP000746751"/>
    </source>
</evidence>
<feature type="region of interest" description="Disordered" evidence="1">
    <location>
        <begin position="15"/>
        <end position="109"/>
    </location>
</feature>
<reference evidence="3" key="1">
    <citation type="journal article" date="2021" name="PeerJ">
        <title>Extensive microbial diversity within the chicken gut microbiome revealed by metagenomics and culture.</title>
        <authorList>
            <person name="Gilroy R."/>
            <person name="Ravi A."/>
            <person name="Getino M."/>
            <person name="Pursley I."/>
            <person name="Horton D.L."/>
            <person name="Alikhan N.F."/>
            <person name="Baker D."/>
            <person name="Gharbi K."/>
            <person name="Hall N."/>
            <person name="Watson M."/>
            <person name="Adriaenssens E.M."/>
            <person name="Foster-Nyarko E."/>
            <person name="Jarju S."/>
            <person name="Secka A."/>
            <person name="Antonio M."/>
            <person name="Oren A."/>
            <person name="Chaudhuri R.R."/>
            <person name="La Ragione R."/>
            <person name="Hildebrand F."/>
            <person name="Pallen M.J."/>
        </authorList>
    </citation>
    <scope>NUCLEOTIDE SEQUENCE</scope>
    <source>
        <strain evidence="3">ChiGjej2B2-7701</strain>
    </source>
</reference>
<protein>
    <submittedName>
        <fullName evidence="3">Uncharacterized protein</fullName>
    </submittedName>
</protein>
<evidence type="ECO:0000256" key="2">
    <source>
        <dbReference type="SAM" id="Phobius"/>
    </source>
</evidence>
<accession>A0A921IPK9</accession>
<name>A0A921IPK9_9ACTN</name>
<feature type="compositionally biased region" description="Low complexity" evidence="1">
    <location>
        <begin position="22"/>
        <end position="31"/>
    </location>
</feature>
<evidence type="ECO:0000256" key="1">
    <source>
        <dbReference type="SAM" id="MobiDB-lite"/>
    </source>
</evidence>
<dbReference type="AlphaFoldDB" id="A0A921IPK9"/>
<gene>
    <name evidence="3" type="ORF">K8U80_03160</name>
</gene>
<dbReference type="Proteomes" id="UP000746751">
    <property type="component" value="Unassembled WGS sequence"/>
</dbReference>
<proteinExistence type="predicted"/>
<feature type="transmembrane region" description="Helical" evidence="2">
    <location>
        <begin position="167"/>
        <end position="192"/>
    </location>
</feature>
<keyword evidence="2" id="KW-0472">Membrane</keyword>
<dbReference type="EMBL" id="DYVF01000023">
    <property type="protein sequence ID" value="HJG30378.1"/>
    <property type="molecule type" value="Genomic_DNA"/>
</dbReference>
<keyword evidence="2" id="KW-0812">Transmembrane</keyword>
<comment type="caution">
    <text evidence="3">The sequence shown here is derived from an EMBL/GenBank/DDBJ whole genome shotgun (WGS) entry which is preliminary data.</text>
</comment>
<feature type="compositionally biased region" description="Low complexity" evidence="1">
    <location>
        <begin position="68"/>
        <end position="109"/>
    </location>
</feature>